<evidence type="ECO:0000256" key="1">
    <source>
        <dbReference type="SAM" id="MobiDB-lite"/>
    </source>
</evidence>
<accession>A0AAV9VGL3</accession>
<dbReference type="EMBL" id="JAVHNS010000003">
    <property type="protein sequence ID" value="KAK6360602.1"/>
    <property type="molecule type" value="Genomic_DNA"/>
</dbReference>
<evidence type="ECO:0000313" key="2">
    <source>
        <dbReference type="EMBL" id="KAK6360602.1"/>
    </source>
</evidence>
<proteinExistence type="predicted"/>
<gene>
    <name evidence="2" type="ORF">TWF730_006740</name>
</gene>
<comment type="caution">
    <text evidence="2">The sequence shown here is derived from an EMBL/GenBank/DDBJ whole genome shotgun (WGS) entry which is preliminary data.</text>
</comment>
<feature type="region of interest" description="Disordered" evidence="1">
    <location>
        <begin position="1"/>
        <end position="50"/>
    </location>
</feature>
<sequence length="96" mass="10785">MNSVRRDYRASRSPAWKTGLRNSKSVVPTQWDSTKYGTNTISSKSHDSHAWSCPRISAGVWKQPVSDAMVRSEEEYFPGNLKLLEIARSLTNDIAA</sequence>
<name>A0AAV9VGL3_9PEZI</name>
<protein>
    <submittedName>
        <fullName evidence="2">Uncharacterized protein</fullName>
    </submittedName>
</protein>
<keyword evidence="3" id="KW-1185">Reference proteome</keyword>
<reference evidence="2 3" key="1">
    <citation type="submission" date="2019-10" db="EMBL/GenBank/DDBJ databases">
        <authorList>
            <person name="Palmer J.M."/>
        </authorList>
    </citation>
    <scope>NUCLEOTIDE SEQUENCE [LARGE SCALE GENOMIC DNA]</scope>
    <source>
        <strain evidence="2 3">TWF730</strain>
    </source>
</reference>
<dbReference type="AlphaFoldDB" id="A0AAV9VGL3"/>
<feature type="compositionally biased region" description="Basic and acidic residues" evidence="1">
    <location>
        <begin position="1"/>
        <end position="10"/>
    </location>
</feature>
<evidence type="ECO:0000313" key="3">
    <source>
        <dbReference type="Proteomes" id="UP001373714"/>
    </source>
</evidence>
<dbReference type="Proteomes" id="UP001373714">
    <property type="component" value="Unassembled WGS sequence"/>
</dbReference>
<feature type="compositionally biased region" description="Polar residues" evidence="1">
    <location>
        <begin position="20"/>
        <end position="43"/>
    </location>
</feature>
<organism evidence="2 3">
    <name type="scientific">Orbilia blumenaviensis</name>
    <dbReference type="NCBI Taxonomy" id="1796055"/>
    <lineage>
        <taxon>Eukaryota</taxon>
        <taxon>Fungi</taxon>
        <taxon>Dikarya</taxon>
        <taxon>Ascomycota</taxon>
        <taxon>Pezizomycotina</taxon>
        <taxon>Orbiliomycetes</taxon>
        <taxon>Orbiliales</taxon>
        <taxon>Orbiliaceae</taxon>
        <taxon>Orbilia</taxon>
    </lineage>
</organism>